<evidence type="ECO:0000256" key="1">
    <source>
        <dbReference type="SAM" id="Phobius"/>
    </source>
</evidence>
<keyword evidence="3" id="KW-1185">Reference proteome</keyword>
<evidence type="ECO:0000313" key="3">
    <source>
        <dbReference type="Proteomes" id="UP001596353"/>
    </source>
</evidence>
<gene>
    <name evidence="2" type="ORF">ACFQFQ_02270</name>
</gene>
<feature type="transmembrane region" description="Helical" evidence="1">
    <location>
        <begin position="65"/>
        <end position="86"/>
    </location>
</feature>
<feature type="transmembrane region" description="Helical" evidence="1">
    <location>
        <begin position="31"/>
        <end position="53"/>
    </location>
</feature>
<keyword evidence="1" id="KW-0472">Membrane</keyword>
<organism evidence="2 3">
    <name type="scientific">Sulfitobacter porphyrae</name>
    <dbReference type="NCBI Taxonomy" id="1246864"/>
    <lineage>
        <taxon>Bacteria</taxon>
        <taxon>Pseudomonadati</taxon>
        <taxon>Pseudomonadota</taxon>
        <taxon>Alphaproteobacteria</taxon>
        <taxon>Rhodobacterales</taxon>
        <taxon>Roseobacteraceae</taxon>
        <taxon>Sulfitobacter</taxon>
    </lineage>
</organism>
<proteinExistence type="predicted"/>
<keyword evidence="1" id="KW-1133">Transmembrane helix</keyword>
<reference evidence="3" key="1">
    <citation type="journal article" date="2019" name="Int. J. Syst. Evol. Microbiol.">
        <title>The Global Catalogue of Microorganisms (GCM) 10K type strain sequencing project: providing services to taxonomists for standard genome sequencing and annotation.</title>
        <authorList>
            <consortium name="The Broad Institute Genomics Platform"/>
            <consortium name="The Broad Institute Genome Sequencing Center for Infectious Disease"/>
            <person name="Wu L."/>
            <person name="Ma J."/>
        </authorList>
    </citation>
    <scope>NUCLEOTIDE SEQUENCE [LARGE SCALE GENOMIC DNA]</scope>
    <source>
        <strain evidence="3">CCUG 66188</strain>
    </source>
</reference>
<evidence type="ECO:0000313" key="2">
    <source>
        <dbReference type="EMBL" id="MFC6758592.1"/>
    </source>
</evidence>
<feature type="transmembrane region" description="Helical" evidence="1">
    <location>
        <begin position="98"/>
        <end position="121"/>
    </location>
</feature>
<dbReference type="EMBL" id="JBHSWG010000001">
    <property type="protein sequence ID" value="MFC6758592.1"/>
    <property type="molecule type" value="Genomic_DNA"/>
</dbReference>
<accession>A0ABW2B016</accession>
<sequence length="122" mass="13019">MTVLIGIFAIFFVGGPLTFRALTRPAPSRDALQALIVFAGVFALFGLGLRIVFAGRWGHEVMLTVGGILALWFAWIGVLALGAQAFRRAEPGLYMRRWTGILGAGGTTVPWFGLASAQLLVG</sequence>
<comment type="caution">
    <text evidence="2">The sequence shown here is derived from an EMBL/GenBank/DDBJ whole genome shotgun (WGS) entry which is preliminary data.</text>
</comment>
<protein>
    <submittedName>
        <fullName evidence="2">Uncharacterized protein</fullName>
    </submittedName>
</protein>
<keyword evidence="1" id="KW-0812">Transmembrane</keyword>
<name>A0ABW2B016_9RHOB</name>
<dbReference type="Proteomes" id="UP001596353">
    <property type="component" value="Unassembled WGS sequence"/>
</dbReference>